<protein>
    <recommendedName>
        <fullName evidence="1">Protein kinase domain-containing protein</fullName>
    </recommendedName>
</protein>
<dbReference type="Pfam" id="PF00069">
    <property type="entry name" value="Pkinase"/>
    <property type="match status" value="1"/>
</dbReference>
<dbReference type="EMBL" id="HBGU01047217">
    <property type="protein sequence ID" value="CAD9484097.1"/>
    <property type="molecule type" value="Transcribed_RNA"/>
</dbReference>
<proteinExistence type="predicted"/>
<dbReference type="InterPro" id="IPR050167">
    <property type="entry name" value="Ser_Thr_protein_kinase"/>
</dbReference>
<dbReference type="PROSITE" id="PS00108">
    <property type="entry name" value="PROTEIN_KINASE_ST"/>
    <property type="match status" value="1"/>
</dbReference>
<accession>A0A7S2H9F0</accession>
<organism evidence="2">
    <name type="scientific">Haptolina brevifila</name>
    <dbReference type="NCBI Taxonomy" id="156173"/>
    <lineage>
        <taxon>Eukaryota</taxon>
        <taxon>Haptista</taxon>
        <taxon>Haptophyta</taxon>
        <taxon>Prymnesiophyceae</taxon>
        <taxon>Prymnesiales</taxon>
        <taxon>Prymnesiaceae</taxon>
        <taxon>Haptolina</taxon>
    </lineage>
</organism>
<gene>
    <name evidence="2" type="ORF">CBRE1094_LOCUS25690</name>
</gene>
<feature type="domain" description="Protein kinase" evidence="1">
    <location>
        <begin position="1"/>
        <end position="137"/>
    </location>
</feature>
<reference evidence="2" key="1">
    <citation type="submission" date="2021-01" db="EMBL/GenBank/DDBJ databases">
        <authorList>
            <person name="Corre E."/>
            <person name="Pelletier E."/>
            <person name="Niang G."/>
            <person name="Scheremetjew M."/>
            <person name="Finn R."/>
            <person name="Kale V."/>
            <person name="Holt S."/>
            <person name="Cochrane G."/>
            <person name="Meng A."/>
            <person name="Brown T."/>
            <person name="Cohen L."/>
        </authorList>
    </citation>
    <scope>NUCLEOTIDE SEQUENCE</scope>
    <source>
        <strain evidence="2">UTEX LB 985</strain>
    </source>
</reference>
<dbReference type="InterPro" id="IPR000719">
    <property type="entry name" value="Prot_kinase_dom"/>
</dbReference>
<dbReference type="InterPro" id="IPR008271">
    <property type="entry name" value="Ser/Thr_kinase_AS"/>
</dbReference>
<dbReference type="Gene3D" id="1.10.510.10">
    <property type="entry name" value="Transferase(Phosphotransferase) domain 1"/>
    <property type="match status" value="1"/>
</dbReference>
<name>A0A7S2H9F0_9EUKA</name>
<dbReference type="SMART" id="SM00220">
    <property type="entry name" value="S_TKc"/>
    <property type="match status" value="1"/>
</dbReference>
<sequence>MGILHRDIKTANVLLTDELTAKISDFSISTRFGTEHSGSALGTTRYLAPECVFEKYTESADVYAFGMLMYEVTHKALPFAECKSGISAMLSAQDQKRPRLAVDLSSPLASLMDSCWQHMPIRRPTIHEVTLLLQRLLQAHTDTEPTDVC</sequence>
<evidence type="ECO:0000313" key="2">
    <source>
        <dbReference type="EMBL" id="CAD9484097.1"/>
    </source>
</evidence>
<dbReference type="GO" id="GO:0005737">
    <property type="term" value="C:cytoplasm"/>
    <property type="evidence" value="ECO:0007669"/>
    <property type="project" value="TreeGrafter"/>
</dbReference>
<dbReference type="InterPro" id="IPR011009">
    <property type="entry name" value="Kinase-like_dom_sf"/>
</dbReference>
<dbReference type="SUPFAM" id="SSF56112">
    <property type="entry name" value="Protein kinase-like (PK-like)"/>
    <property type="match status" value="1"/>
</dbReference>
<dbReference type="GO" id="GO:0004672">
    <property type="term" value="F:protein kinase activity"/>
    <property type="evidence" value="ECO:0007669"/>
    <property type="project" value="InterPro"/>
</dbReference>
<dbReference type="PANTHER" id="PTHR23257">
    <property type="entry name" value="SERINE-THREONINE PROTEIN KINASE"/>
    <property type="match status" value="1"/>
</dbReference>
<dbReference type="GO" id="GO:0007165">
    <property type="term" value="P:signal transduction"/>
    <property type="evidence" value="ECO:0007669"/>
    <property type="project" value="TreeGrafter"/>
</dbReference>
<dbReference type="PROSITE" id="PS50011">
    <property type="entry name" value="PROTEIN_KINASE_DOM"/>
    <property type="match status" value="1"/>
</dbReference>
<dbReference type="GO" id="GO:0005524">
    <property type="term" value="F:ATP binding"/>
    <property type="evidence" value="ECO:0007669"/>
    <property type="project" value="InterPro"/>
</dbReference>
<dbReference type="AlphaFoldDB" id="A0A7S2H9F0"/>
<evidence type="ECO:0000259" key="1">
    <source>
        <dbReference type="PROSITE" id="PS50011"/>
    </source>
</evidence>